<gene>
    <name evidence="3" type="ORF">ACIGXA_29510</name>
</gene>
<keyword evidence="2" id="KW-0472">Membrane</keyword>
<keyword evidence="2" id="KW-0812">Transmembrane</keyword>
<feature type="region of interest" description="Disordered" evidence="1">
    <location>
        <begin position="1"/>
        <end position="37"/>
    </location>
</feature>
<evidence type="ECO:0008006" key="5">
    <source>
        <dbReference type="Google" id="ProtNLM"/>
    </source>
</evidence>
<reference evidence="3 4" key="1">
    <citation type="submission" date="2024-10" db="EMBL/GenBank/DDBJ databases">
        <title>The Natural Products Discovery Center: Release of the First 8490 Sequenced Strains for Exploring Actinobacteria Biosynthetic Diversity.</title>
        <authorList>
            <person name="Kalkreuter E."/>
            <person name="Kautsar S.A."/>
            <person name="Yang D."/>
            <person name="Bader C.D."/>
            <person name="Teijaro C.N."/>
            <person name="Fluegel L."/>
            <person name="Davis C.M."/>
            <person name="Simpson J.R."/>
            <person name="Lauterbach L."/>
            <person name="Steele A.D."/>
            <person name="Gui C."/>
            <person name="Meng S."/>
            <person name="Li G."/>
            <person name="Viehrig K."/>
            <person name="Ye F."/>
            <person name="Su P."/>
            <person name="Kiefer A.F."/>
            <person name="Nichols A."/>
            <person name="Cepeda A.J."/>
            <person name="Yan W."/>
            <person name="Fan B."/>
            <person name="Jiang Y."/>
            <person name="Adhikari A."/>
            <person name="Zheng C.-J."/>
            <person name="Schuster L."/>
            <person name="Cowan T.M."/>
            <person name="Smanski M.J."/>
            <person name="Chevrette M.G."/>
            <person name="De Carvalho L.P.S."/>
            <person name="Shen B."/>
        </authorList>
    </citation>
    <scope>NUCLEOTIDE SEQUENCE [LARGE SCALE GENOMIC DNA]</scope>
    <source>
        <strain evidence="3 4">NPDC053399</strain>
    </source>
</reference>
<keyword evidence="4" id="KW-1185">Reference proteome</keyword>
<feature type="transmembrane region" description="Helical" evidence="2">
    <location>
        <begin position="69"/>
        <end position="90"/>
    </location>
</feature>
<feature type="compositionally biased region" description="Polar residues" evidence="1">
    <location>
        <begin position="23"/>
        <end position="37"/>
    </location>
</feature>
<comment type="caution">
    <text evidence="3">The sequence shown here is derived from an EMBL/GenBank/DDBJ whole genome shotgun (WGS) entry which is preliminary data.</text>
</comment>
<dbReference type="EMBL" id="JBITYG010000010">
    <property type="protein sequence ID" value="MFI9104658.1"/>
    <property type="molecule type" value="Genomic_DNA"/>
</dbReference>
<evidence type="ECO:0000313" key="3">
    <source>
        <dbReference type="EMBL" id="MFI9104658.1"/>
    </source>
</evidence>
<name>A0ABW8CEY9_9ACTN</name>
<protein>
    <recommendedName>
        <fullName evidence="5">Integral membrane protein</fullName>
    </recommendedName>
</protein>
<accession>A0ABW8CEY9</accession>
<keyword evidence="2" id="KW-1133">Transmembrane helix</keyword>
<dbReference type="RefSeq" id="WP_399655218.1">
    <property type="nucleotide sequence ID" value="NZ_JBITYG010000010.1"/>
</dbReference>
<evidence type="ECO:0000313" key="4">
    <source>
        <dbReference type="Proteomes" id="UP001614394"/>
    </source>
</evidence>
<evidence type="ECO:0000256" key="1">
    <source>
        <dbReference type="SAM" id="MobiDB-lite"/>
    </source>
</evidence>
<feature type="transmembrane region" description="Helical" evidence="2">
    <location>
        <begin position="44"/>
        <end position="63"/>
    </location>
</feature>
<proteinExistence type="predicted"/>
<organism evidence="3 4">
    <name type="scientific">Streptomyces fildesensis</name>
    <dbReference type="NCBI Taxonomy" id="375757"/>
    <lineage>
        <taxon>Bacteria</taxon>
        <taxon>Bacillati</taxon>
        <taxon>Actinomycetota</taxon>
        <taxon>Actinomycetes</taxon>
        <taxon>Kitasatosporales</taxon>
        <taxon>Streptomycetaceae</taxon>
        <taxon>Streptomyces</taxon>
    </lineage>
</organism>
<dbReference type="Proteomes" id="UP001614394">
    <property type="component" value="Unassembled WGS sequence"/>
</dbReference>
<sequence>MSQNPSQKPSQDGKTPRPKPQRPRSTTLRFLSPGPDTSTTQLKVYIAIWAALLVLWISAQFWMSDISGFQRVLYILLALVALTQMSSAAAQLRKRR</sequence>
<feature type="compositionally biased region" description="Polar residues" evidence="1">
    <location>
        <begin position="1"/>
        <end position="13"/>
    </location>
</feature>
<evidence type="ECO:0000256" key="2">
    <source>
        <dbReference type="SAM" id="Phobius"/>
    </source>
</evidence>